<comment type="similarity">
    <text evidence="1">Belongs to the CCDC25 family.</text>
</comment>
<dbReference type="OrthoDB" id="200398at2759"/>
<dbReference type="RefSeq" id="XP_007881959.1">
    <property type="nucleotide sequence ID" value="XM_007883768.1"/>
</dbReference>
<evidence type="ECO:0000313" key="4">
    <source>
        <dbReference type="EMBL" id="EPQ26295.1"/>
    </source>
</evidence>
<dbReference type="GeneID" id="19320308"/>
<organism evidence="4 5">
    <name type="scientific">Pseudozyma flocculosa PF-1</name>
    <dbReference type="NCBI Taxonomy" id="1277687"/>
    <lineage>
        <taxon>Eukaryota</taxon>
        <taxon>Fungi</taxon>
        <taxon>Dikarya</taxon>
        <taxon>Basidiomycota</taxon>
        <taxon>Ustilaginomycotina</taxon>
        <taxon>Ustilaginomycetes</taxon>
        <taxon>Ustilaginales</taxon>
        <taxon>Ustilaginaceae</taxon>
        <taxon>Pseudozyma</taxon>
    </lineage>
</organism>
<dbReference type="PANTHER" id="PTHR13049">
    <property type="entry name" value="DUF814-RELATED"/>
    <property type="match status" value="1"/>
</dbReference>
<dbReference type="EMBL" id="KE361646">
    <property type="protein sequence ID" value="EPQ26295.1"/>
    <property type="molecule type" value="Genomic_DNA"/>
</dbReference>
<sequence>MVIFYRSDAVTPPATIYMGKDKFENEDLLRYGLERDVWFHVDKLSSAHVYLRLPDSVTDWESIPEPLLVDCSQLVKANSIQGNKKNNLTIIYTPWSNVKKTGDMATGSVVFHNDRKVRRFHVKERDTTILNRLAKTKVERDVDHEAERQQRLKDEGREKKKKAIEEKAAANELTRQRQKEAEERDYSRLFSEEAMAESRRKAGKRSPKADEGADDDGLESDDSFM</sequence>
<evidence type="ECO:0000256" key="1">
    <source>
        <dbReference type="ARBA" id="ARBA00008998"/>
    </source>
</evidence>
<accession>A0A061H365</accession>
<gene>
    <name evidence="4" type="ORF">PFL1_06230</name>
</gene>
<reference evidence="4 5" key="1">
    <citation type="journal article" date="2013" name="Plant Cell">
        <title>The transition from a phytopathogenic smut ancestor to an anamorphic biocontrol agent deciphered by comparative whole-genome analysis.</title>
        <authorList>
            <person name="Lefebvre F."/>
            <person name="Joly D.L."/>
            <person name="Labbe C."/>
            <person name="Teichmann B."/>
            <person name="Linning R."/>
            <person name="Belzile F."/>
            <person name="Bakkeren G."/>
            <person name="Belanger R.R."/>
        </authorList>
    </citation>
    <scope>NUCLEOTIDE SEQUENCE [LARGE SCALE GENOMIC DNA]</scope>
    <source>
        <strain evidence="4 5">PF-1</strain>
    </source>
</reference>
<dbReference type="InterPro" id="IPR039730">
    <property type="entry name" value="Jlp2/Ccd25"/>
</dbReference>
<dbReference type="HOGENOM" id="CLU_076656_0_0_1"/>
<dbReference type="eggNOG" id="KOG3272">
    <property type="taxonomic scope" value="Eukaryota"/>
</dbReference>
<dbReference type="InterPro" id="IPR008532">
    <property type="entry name" value="NFACT_RNA-bd"/>
</dbReference>
<feature type="compositionally biased region" description="Basic and acidic residues" evidence="2">
    <location>
        <begin position="139"/>
        <end position="200"/>
    </location>
</feature>
<dbReference type="Proteomes" id="UP000053664">
    <property type="component" value="Unassembled WGS sequence"/>
</dbReference>
<dbReference type="KEGG" id="pfp:PFL1_06230"/>
<name>A0A061H365_9BASI</name>
<evidence type="ECO:0000313" key="5">
    <source>
        <dbReference type="Proteomes" id="UP000053664"/>
    </source>
</evidence>
<feature type="region of interest" description="Disordered" evidence="2">
    <location>
        <begin position="139"/>
        <end position="225"/>
    </location>
</feature>
<feature type="compositionally biased region" description="Acidic residues" evidence="2">
    <location>
        <begin position="212"/>
        <end position="225"/>
    </location>
</feature>
<protein>
    <recommendedName>
        <fullName evidence="3">NFACT RNA-binding domain-containing protein</fullName>
    </recommendedName>
</protein>
<dbReference type="Pfam" id="PF05670">
    <property type="entry name" value="NFACT-R_1"/>
    <property type="match status" value="1"/>
</dbReference>
<evidence type="ECO:0000259" key="3">
    <source>
        <dbReference type="Pfam" id="PF05670"/>
    </source>
</evidence>
<evidence type="ECO:0000256" key="2">
    <source>
        <dbReference type="SAM" id="MobiDB-lite"/>
    </source>
</evidence>
<dbReference type="PANTHER" id="PTHR13049:SF2">
    <property type="entry name" value="COILED-COIL DOMAIN-CONTAINING PROTEIN 25"/>
    <property type="match status" value="1"/>
</dbReference>
<dbReference type="AlphaFoldDB" id="A0A061H365"/>
<feature type="domain" description="NFACT RNA-binding" evidence="3">
    <location>
        <begin position="2"/>
        <end position="113"/>
    </location>
</feature>
<proteinExistence type="inferred from homology"/>